<evidence type="ECO:0000313" key="3">
    <source>
        <dbReference type="EMBL" id="CCH48011.1"/>
    </source>
</evidence>
<dbReference type="SUPFAM" id="SSF48452">
    <property type="entry name" value="TPR-like"/>
    <property type="match status" value="2"/>
</dbReference>
<dbReference type="KEGG" id="dpi:BN4_10774"/>
<reference evidence="4" key="2">
    <citation type="journal article" date="2013" name="Stand. Genomic Sci.">
        <title>Complete genome sequence of Desulfocapsa sulfexigens, a marine deltaproteobacterium specialized in disproportionating inorganic sulfur compounds.</title>
        <authorList>
            <person name="Finster K.W."/>
            <person name="Kjeldsen K.U."/>
            <person name="Kube M."/>
            <person name="Reinhardt R."/>
            <person name="Mussmann M."/>
            <person name="Amann R."/>
            <person name="Schreiber L."/>
        </authorList>
    </citation>
    <scope>NUCLEOTIDE SEQUENCE [LARGE SCALE GENOMIC DNA]</scope>
    <source>
        <strain evidence="4">DSM 10523 / SB164P1</strain>
    </source>
</reference>
<gene>
    <name evidence="3" type="ordered locus">BN4_10774</name>
</gene>
<accession>M1WJJ6</accession>
<dbReference type="InterPro" id="IPR019734">
    <property type="entry name" value="TPR_rpt"/>
</dbReference>
<sequence length="1160" mass="128181">MTVKSANNPLWPILLAFLIGVFHASPASALRVNSTSSANVEKFIFSFDSDSLSNISVRRSGPEAISVNIPQEVWQAESKPSSKDFPGMVVKSMRATQNGVELVTSTNAFGFIKVPSPGKSEFVVQVYRDAYGARWKAPTSQQGTDTATKSSDSIAAQSSPQRSSSQPEIQVEQSSLASNSPSSQPVAGAGEQAAQSRPTQPQGEVDLPPESEERQPFFSVPYSVRTKVSPPGTSQPEASQPNNASQSGDSGSQAVNRVSPDVVVDSSETRIPLPTANPTQSQSQARPEGGPVQVKIRLPQSQEASPEPEVTPPADVSERAVIEGPPAQPRVATDGDGQVSMNIGPPPDSPNQDGRVGISIAPPVENSGNIQQKRAVNEGAQPIEGAEISPEGGVVVTIAPPSGGQSVRVSPPPTVVEGAPPPQPTQEEIAEASKSVAPSAENLTIQQQMALQEGRPLPSAENQSVEAIDPQAKVENGTDQGLSGQDIQGRDGVEASNATLAEEARLQAIRDKLYEAQSMMFNGALENALTMFEDILKQPGVPDDVREETLYAIADIKKQVHSDDVEAHYDELSQSFIEAMNSNLRSTRLPRALLNLGLLNLQVGNFPEAKAYFKILQDKFPDDDNIPSISYYWGEYYYKKGDYKKAADQFQYLIQTYPEHELVKPAAYYLADSLNRTGFTDQAFQIVDYIDKRWPDYYMENAQFLRLAGGVEMKLKKWEQAKNHYFTYYNLNPEAEGADIVLAQIGDIYIREKEQDAAKQIYQKAVKDFPDKDGGLVSKMRLAEEGIYDEPAMSEMATVFDRPYNKRPENIYKEIVEEHPQSPLAPIAQLKLAMWYAFNKKYPEALAAAQDFIDKYPASPLIDRARKLGDSVFALAVPGMVEEGRYGRVVRYWETYDFIGKKDTKVDDSTRLNVATSYWKVGQPEKALELIKPFLTQKQRLELSEEALGLAVNIYLDQLAWSEIADLVAMAKKNWKLKPAQLRQLDYARAMSLQNLGEANKALAMWADLAKDMKVAPAFRAYAMYYMAKAAMDRQDLRKVFVYAQEALSLLLQTSGDPEKIKDAVLMSIYATERSGRYSEALKWAKEYDNYIDVDNPEWASTRFKLARIYRKAGAIDEWKQLLEDIIEKKPETLQAQLAQSALDSYALEQQVQQYAPAPQ</sequence>
<dbReference type="PROSITE" id="PS50005">
    <property type="entry name" value="TPR"/>
    <property type="match status" value="2"/>
</dbReference>
<reference evidence="3 4" key="1">
    <citation type="journal article" date="2013" name="PLoS ONE">
        <title>The first genomic and proteomic characterization of a deep-sea sulfate reducer: insights into the piezophilic lifestyle of Desulfovibrio piezophilus.</title>
        <authorList>
            <person name="Pradel N."/>
            <person name="Ji B."/>
            <person name="Gimenez G."/>
            <person name="Talla E."/>
            <person name="Lenoble P."/>
            <person name="Garel M."/>
            <person name="Tamburini C."/>
            <person name="Fourquet P."/>
            <person name="Lebrun R."/>
            <person name="Bertin P."/>
            <person name="Denis Y."/>
            <person name="Pophillat M."/>
            <person name="Barbe V."/>
            <person name="Ollivier B."/>
            <person name="Dolla A."/>
        </authorList>
    </citation>
    <scope>NUCLEOTIDE SEQUENCE [LARGE SCALE GENOMIC DNA]</scope>
    <source>
        <strain evidence="4">DSM 10523 / SB164P1</strain>
    </source>
</reference>
<dbReference type="AlphaFoldDB" id="M1WJJ6"/>
<dbReference type="STRING" id="1322246.BN4_10774"/>
<protein>
    <submittedName>
        <fullName evidence="3">Tetratricopeptide TPR_2 repeat protein</fullName>
    </submittedName>
</protein>
<feature type="region of interest" description="Disordered" evidence="2">
    <location>
        <begin position="135"/>
        <end position="370"/>
    </location>
</feature>
<evidence type="ECO:0000256" key="2">
    <source>
        <dbReference type="SAM" id="MobiDB-lite"/>
    </source>
</evidence>
<dbReference type="Proteomes" id="UP000011724">
    <property type="component" value="Chromosome"/>
</dbReference>
<name>M1WJJ6_PSEP2</name>
<dbReference type="Pfam" id="PF13432">
    <property type="entry name" value="TPR_16"/>
    <property type="match status" value="1"/>
</dbReference>
<dbReference type="eggNOG" id="COG0457">
    <property type="taxonomic scope" value="Bacteria"/>
</dbReference>
<keyword evidence="1" id="KW-0802">TPR repeat</keyword>
<dbReference type="SMART" id="SM00028">
    <property type="entry name" value="TPR"/>
    <property type="match status" value="6"/>
</dbReference>
<feature type="repeat" description="TPR" evidence="1">
    <location>
        <begin position="739"/>
        <end position="772"/>
    </location>
</feature>
<feature type="compositionally biased region" description="Polar residues" evidence="2">
    <location>
        <begin position="231"/>
        <end position="256"/>
    </location>
</feature>
<evidence type="ECO:0000256" key="1">
    <source>
        <dbReference type="PROSITE-ProRule" id="PRU00339"/>
    </source>
</evidence>
<feature type="compositionally biased region" description="Polar residues" evidence="2">
    <location>
        <begin position="276"/>
        <end position="285"/>
    </location>
</feature>
<feature type="region of interest" description="Disordered" evidence="2">
    <location>
        <begin position="385"/>
        <end position="438"/>
    </location>
</feature>
<evidence type="ECO:0000313" key="4">
    <source>
        <dbReference type="Proteomes" id="UP000011724"/>
    </source>
</evidence>
<dbReference type="InterPro" id="IPR011990">
    <property type="entry name" value="TPR-like_helical_dom_sf"/>
</dbReference>
<dbReference type="eggNOG" id="COG1729">
    <property type="taxonomic scope" value="Bacteria"/>
</dbReference>
<organism evidence="3 4">
    <name type="scientific">Pseudodesulfovibrio piezophilus (strain DSM 21447 / JCM 15486 / C1TLV30)</name>
    <name type="common">Desulfovibrio piezophilus</name>
    <dbReference type="NCBI Taxonomy" id="1322246"/>
    <lineage>
        <taxon>Bacteria</taxon>
        <taxon>Pseudomonadati</taxon>
        <taxon>Thermodesulfobacteriota</taxon>
        <taxon>Desulfovibrionia</taxon>
        <taxon>Desulfovibrionales</taxon>
        <taxon>Desulfovibrionaceae</taxon>
    </lineage>
</organism>
<proteinExistence type="predicted"/>
<dbReference type="Pfam" id="PF13181">
    <property type="entry name" value="TPR_8"/>
    <property type="match status" value="1"/>
</dbReference>
<dbReference type="Gene3D" id="1.25.40.10">
    <property type="entry name" value="Tetratricopeptide repeat domain"/>
    <property type="match status" value="4"/>
</dbReference>
<dbReference type="HOGENOM" id="CLU_008591_0_0_7"/>
<feature type="repeat" description="TPR" evidence="1">
    <location>
        <begin position="627"/>
        <end position="660"/>
    </location>
</feature>
<dbReference type="EMBL" id="FO203427">
    <property type="protein sequence ID" value="CCH48011.1"/>
    <property type="molecule type" value="Genomic_DNA"/>
</dbReference>
<dbReference type="Pfam" id="PF13174">
    <property type="entry name" value="TPR_6"/>
    <property type="match status" value="1"/>
</dbReference>
<dbReference type="BioCyc" id="DPIE1322246:BN4_RS03970-MONOMER"/>
<feature type="compositionally biased region" description="Low complexity" evidence="2">
    <location>
        <begin position="153"/>
        <end position="183"/>
    </location>
</feature>
<feature type="compositionally biased region" description="Polar residues" evidence="2">
    <location>
        <begin position="138"/>
        <end position="152"/>
    </location>
</feature>
<keyword evidence="4" id="KW-1185">Reference proteome</keyword>
<dbReference type="PATRIC" id="fig|879567.3.peg.798"/>
<feature type="compositionally biased region" description="Polar residues" evidence="2">
    <location>
        <begin position="193"/>
        <end position="202"/>
    </location>
</feature>
<feature type="compositionally biased region" description="Pro residues" evidence="2">
    <location>
        <begin position="410"/>
        <end position="424"/>
    </location>
</feature>